<evidence type="ECO:0000256" key="6">
    <source>
        <dbReference type="SAM" id="SignalP"/>
    </source>
</evidence>
<protein>
    <recommendedName>
        <fullName evidence="5">Photosystem II reaction center Psb28 protein</fullName>
    </recommendedName>
</protein>
<dbReference type="PANTHER" id="PTHR34963">
    <property type="match status" value="1"/>
</dbReference>
<dbReference type="EMBL" id="HBIV01007945">
    <property type="protein sequence ID" value="CAE0653026.1"/>
    <property type="molecule type" value="Transcribed_RNA"/>
</dbReference>
<dbReference type="InterPro" id="IPR005610">
    <property type="entry name" value="PSII_Psb28_class-1"/>
</dbReference>
<comment type="similarity">
    <text evidence="5">Belongs to the Psb28 family.</text>
</comment>
<evidence type="ECO:0000313" key="8">
    <source>
        <dbReference type="EMBL" id="CAE0653029.1"/>
    </source>
</evidence>
<evidence type="ECO:0000256" key="2">
    <source>
        <dbReference type="ARBA" id="ARBA00022531"/>
    </source>
</evidence>
<dbReference type="Gene3D" id="2.40.30.220">
    <property type="entry name" value="Photosystem II Psb28"/>
    <property type="match status" value="1"/>
</dbReference>
<evidence type="ECO:0000256" key="5">
    <source>
        <dbReference type="RuleBase" id="RU003509"/>
    </source>
</evidence>
<dbReference type="GO" id="GO:0015979">
    <property type="term" value="P:photosynthesis"/>
    <property type="evidence" value="ECO:0007669"/>
    <property type="project" value="UniProtKB-KW"/>
</dbReference>
<dbReference type="InterPro" id="IPR038676">
    <property type="entry name" value="Psb28_c1_sf"/>
</dbReference>
<dbReference type="GO" id="GO:0009523">
    <property type="term" value="C:photosystem II"/>
    <property type="evidence" value="ECO:0007669"/>
    <property type="project" value="UniProtKB-KW"/>
</dbReference>
<evidence type="ECO:0000256" key="1">
    <source>
        <dbReference type="ARBA" id="ARBA00004170"/>
    </source>
</evidence>
<keyword evidence="3" id="KW-0472">Membrane</keyword>
<keyword evidence="4 5" id="KW-0604">Photosystem II</keyword>
<dbReference type="PANTHER" id="PTHR34963:SF2">
    <property type="entry name" value="PHOTOSYSTEM II REACTION CENTER PSB28 PROTEIN, CHLOROPLASTIC"/>
    <property type="match status" value="1"/>
</dbReference>
<organism evidence="7">
    <name type="scientific">Lotharella globosa</name>
    <dbReference type="NCBI Taxonomy" id="91324"/>
    <lineage>
        <taxon>Eukaryota</taxon>
        <taxon>Sar</taxon>
        <taxon>Rhizaria</taxon>
        <taxon>Cercozoa</taxon>
        <taxon>Chlorarachniophyceae</taxon>
        <taxon>Lotharella</taxon>
    </lineage>
</organism>
<dbReference type="NCBIfam" id="TIGR03047">
    <property type="entry name" value="PS_II_psb28"/>
    <property type="match status" value="1"/>
</dbReference>
<keyword evidence="2 5" id="KW-0602">Photosynthesis</keyword>
<feature type="signal peptide" evidence="6">
    <location>
        <begin position="1"/>
        <end position="21"/>
    </location>
</feature>
<feature type="chain" id="PRO_5035586475" description="Photosystem II reaction center Psb28 protein" evidence="6">
    <location>
        <begin position="22"/>
        <end position="223"/>
    </location>
</feature>
<dbReference type="Pfam" id="PF03912">
    <property type="entry name" value="Psb28"/>
    <property type="match status" value="1"/>
</dbReference>
<accession>A0A6V3JU15</accession>
<dbReference type="AlphaFoldDB" id="A0A6V3JU15"/>
<sequence>MTYKSRGLILLCLVALPLCFAALVAGLSLAARAKLKATTASIVTPRTKMALPLRAKSMYLPGAKPKTAASSAFASDPLGLYASKSLAKIQFKNGLEERSVPTVRLTRSPDSKKSVAIFRFDRPSLYNHVDLEAEVDGMTLIDEEGSISTENVIAHFSETGVPQYIEAKYVMRSTKDWDRFMRFMEKYADTHDLEFRPSGTKVLYDMMWKHGSIEEINDPSRGW</sequence>
<gene>
    <name evidence="7" type="ORF">LGLO00237_LOCUS5939</name>
    <name evidence="8" type="ORF">LGLO00237_LOCUS5941</name>
</gene>
<evidence type="ECO:0000256" key="4">
    <source>
        <dbReference type="ARBA" id="ARBA00023276"/>
    </source>
</evidence>
<reference evidence="7" key="1">
    <citation type="submission" date="2021-01" db="EMBL/GenBank/DDBJ databases">
        <authorList>
            <person name="Corre E."/>
            <person name="Pelletier E."/>
            <person name="Niang G."/>
            <person name="Scheremetjew M."/>
            <person name="Finn R."/>
            <person name="Kale V."/>
            <person name="Holt S."/>
            <person name="Cochrane G."/>
            <person name="Meng A."/>
            <person name="Brown T."/>
            <person name="Cohen L."/>
        </authorList>
    </citation>
    <scope>NUCLEOTIDE SEQUENCE</scope>
    <source>
        <strain evidence="7">CCCM811</strain>
    </source>
</reference>
<evidence type="ECO:0000256" key="3">
    <source>
        <dbReference type="ARBA" id="ARBA00023136"/>
    </source>
</evidence>
<comment type="subcellular location">
    <subcellularLocation>
        <location evidence="1">Membrane</location>
        <topology evidence="1">Peripheral membrane protein</topology>
    </subcellularLocation>
</comment>
<proteinExistence type="inferred from homology"/>
<dbReference type="HAMAP" id="MF_01370">
    <property type="entry name" value="PSII_Psb28"/>
    <property type="match status" value="1"/>
</dbReference>
<dbReference type="EMBL" id="HBIV01007947">
    <property type="protein sequence ID" value="CAE0653029.1"/>
    <property type="molecule type" value="Transcribed_RNA"/>
</dbReference>
<name>A0A6V3JU15_9EUKA</name>
<keyword evidence="6" id="KW-0732">Signal</keyword>
<evidence type="ECO:0000313" key="7">
    <source>
        <dbReference type="EMBL" id="CAE0653026.1"/>
    </source>
</evidence>